<dbReference type="Pfam" id="PF17836">
    <property type="entry name" value="PglD_N"/>
    <property type="match status" value="1"/>
</dbReference>
<feature type="binding site" evidence="6">
    <location>
        <begin position="7"/>
        <end position="9"/>
    </location>
    <ligand>
        <name>substrate</name>
    </ligand>
</feature>
<name>A0A9X1U4C0_9FLAO</name>
<evidence type="ECO:0000256" key="1">
    <source>
        <dbReference type="ARBA" id="ARBA00007274"/>
    </source>
</evidence>
<sequence>MILYGASGHCKSVIDIAESVNQEIQVIYDDNPKTEAIFNIPVKKFSDIDVDTQSNWVISIGNNNTRKILSLNLKVSFGRLFHKTASISQRSSLGVGSVVMANTVINANVTIGEHCIINSGAVLEHDCVLKNFVHISPNASLAGEVVVGEGAHIGIGASVLQGIKIGKWAVIGAGAVVIRDVPDFAVVVGAPAKIIKYTEHYEN</sequence>
<feature type="binding site" evidence="6">
    <location>
        <position position="134"/>
    </location>
    <ligand>
        <name>acetyl-CoA</name>
        <dbReference type="ChEBI" id="CHEBI:57288"/>
    </ligand>
</feature>
<dbReference type="PANTHER" id="PTHR43300:SF7">
    <property type="entry name" value="UDP-N-ACETYLBACILLOSAMINE N-ACETYLTRANSFERASE"/>
    <property type="match status" value="1"/>
</dbReference>
<dbReference type="Proteomes" id="UP001139462">
    <property type="component" value="Unassembled WGS sequence"/>
</dbReference>
<dbReference type="SUPFAM" id="SSF51161">
    <property type="entry name" value="Trimeric LpxA-like enzymes"/>
    <property type="match status" value="1"/>
</dbReference>
<dbReference type="InterPro" id="IPR041561">
    <property type="entry name" value="PglD_N"/>
</dbReference>
<dbReference type="AlphaFoldDB" id="A0A9X1U4C0"/>
<proteinExistence type="inferred from homology"/>
<dbReference type="InterPro" id="IPR011004">
    <property type="entry name" value="Trimer_LpxA-like_sf"/>
</dbReference>
<keyword evidence="4" id="KW-0012">Acyltransferase</keyword>
<gene>
    <name evidence="8" type="ORF">K8344_11185</name>
</gene>
<feature type="binding site" evidence="6">
    <location>
        <position position="155"/>
    </location>
    <ligand>
        <name>acetyl-CoA</name>
        <dbReference type="ChEBI" id="CHEBI:57288"/>
    </ligand>
</feature>
<dbReference type="Gene3D" id="3.40.50.20">
    <property type="match status" value="1"/>
</dbReference>
<feature type="binding site" evidence="6">
    <location>
        <position position="61"/>
    </location>
    <ligand>
        <name>substrate</name>
    </ligand>
</feature>
<evidence type="ECO:0000256" key="2">
    <source>
        <dbReference type="ARBA" id="ARBA00022679"/>
    </source>
</evidence>
<dbReference type="CDD" id="cd03360">
    <property type="entry name" value="LbH_AT_putative"/>
    <property type="match status" value="1"/>
</dbReference>
<dbReference type="EMBL" id="JAIRBB010000010">
    <property type="protein sequence ID" value="MCG2431684.1"/>
    <property type="molecule type" value="Genomic_DNA"/>
</dbReference>
<keyword evidence="9" id="KW-1185">Reference proteome</keyword>
<evidence type="ECO:0000313" key="9">
    <source>
        <dbReference type="Proteomes" id="UP001139462"/>
    </source>
</evidence>
<feature type="domain" description="PglD N-terminal" evidence="7">
    <location>
        <begin position="2"/>
        <end position="69"/>
    </location>
</feature>
<evidence type="ECO:0000256" key="4">
    <source>
        <dbReference type="ARBA" id="ARBA00023315"/>
    </source>
</evidence>
<keyword evidence="2" id="KW-0808">Transferase</keyword>
<accession>A0A9X1U4C0</accession>
<dbReference type="InterPro" id="IPR050179">
    <property type="entry name" value="Trans_hexapeptide_repeat"/>
</dbReference>
<evidence type="ECO:0000313" key="8">
    <source>
        <dbReference type="EMBL" id="MCG2431684.1"/>
    </source>
</evidence>
<reference evidence="8" key="1">
    <citation type="submission" date="2021-09" db="EMBL/GenBank/DDBJ databases">
        <title>Genome of Aequorivita sp. strain F64183.</title>
        <authorList>
            <person name="Wang Y."/>
        </authorList>
    </citation>
    <scope>NUCLEOTIDE SEQUENCE</scope>
    <source>
        <strain evidence="8">F64183</strain>
    </source>
</reference>
<dbReference type="NCBIfam" id="TIGR03570">
    <property type="entry name" value="NeuD_NnaD"/>
    <property type="match status" value="1"/>
</dbReference>
<evidence type="ECO:0000256" key="5">
    <source>
        <dbReference type="PIRSR" id="PIRSR620019-1"/>
    </source>
</evidence>
<feature type="active site" description="Proton acceptor" evidence="5">
    <location>
        <position position="125"/>
    </location>
</feature>
<dbReference type="RefSeq" id="WP_237608770.1">
    <property type="nucleotide sequence ID" value="NZ_JAIRBB010000010.1"/>
</dbReference>
<dbReference type="PROSITE" id="PS00101">
    <property type="entry name" value="HEXAPEP_TRANSFERASES"/>
    <property type="match status" value="1"/>
</dbReference>
<comment type="caution">
    <text evidence="8">The sequence shown here is derived from an EMBL/GenBank/DDBJ whole genome shotgun (WGS) entry which is preliminary data.</text>
</comment>
<dbReference type="Pfam" id="PF00132">
    <property type="entry name" value="Hexapep"/>
    <property type="match status" value="2"/>
</dbReference>
<evidence type="ECO:0000256" key="3">
    <source>
        <dbReference type="ARBA" id="ARBA00022737"/>
    </source>
</evidence>
<dbReference type="GO" id="GO:0016746">
    <property type="term" value="F:acyltransferase activity"/>
    <property type="evidence" value="ECO:0007669"/>
    <property type="project" value="UniProtKB-KW"/>
</dbReference>
<dbReference type="PANTHER" id="PTHR43300">
    <property type="entry name" value="ACETYLTRANSFERASE"/>
    <property type="match status" value="1"/>
</dbReference>
<dbReference type="Gene3D" id="2.160.10.10">
    <property type="entry name" value="Hexapeptide repeat proteins"/>
    <property type="match status" value="1"/>
</dbReference>
<dbReference type="InterPro" id="IPR001451">
    <property type="entry name" value="Hexapep"/>
</dbReference>
<organism evidence="8 9">
    <name type="scientific">Aequorivita xiaoshiensis</name>
    <dbReference type="NCBI Taxonomy" id="2874476"/>
    <lineage>
        <taxon>Bacteria</taxon>
        <taxon>Pseudomonadati</taxon>
        <taxon>Bacteroidota</taxon>
        <taxon>Flavobacteriia</taxon>
        <taxon>Flavobacteriales</taxon>
        <taxon>Flavobacteriaceae</taxon>
        <taxon>Aequorivita</taxon>
    </lineage>
</organism>
<protein>
    <submittedName>
        <fullName evidence="8">Acetyltransferase</fullName>
    </submittedName>
</protein>
<dbReference type="InterPro" id="IPR018357">
    <property type="entry name" value="Hexapep_transf_CS"/>
</dbReference>
<evidence type="ECO:0000259" key="7">
    <source>
        <dbReference type="Pfam" id="PF17836"/>
    </source>
</evidence>
<evidence type="ECO:0000256" key="6">
    <source>
        <dbReference type="PIRSR" id="PIRSR620019-2"/>
    </source>
</evidence>
<dbReference type="InterPro" id="IPR020019">
    <property type="entry name" value="AcTrfase_PglD-like"/>
</dbReference>
<feature type="site" description="Increases basicity of active site His" evidence="5">
    <location>
        <position position="126"/>
    </location>
</feature>
<keyword evidence="3" id="KW-0677">Repeat</keyword>
<comment type="similarity">
    <text evidence="1">Belongs to the transferase hexapeptide repeat family.</text>
</comment>